<dbReference type="OrthoDB" id="8758123at2759"/>
<keyword evidence="2" id="KW-1185">Reference proteome</keyword>
<comment type="caution">
    <text evidence="1">The sequence shown here is derived from an EMBL/GenBank/DDBJ whole genome shotgun (WGS) entry which is preliminary data.</text>
</comment>
<organism evidence="1 2">
    <name type="scientific">Synaphobranchus kaupii</name>
    <name type="common">Kaup's arrowtooth eel</name>
    <dbReference type="NCBI Taxonomy" id="118154"/>
    <lineage>
        <taxon>Eukaryota</taxon>
        <taxon>Metazoa</taxon>
        <taxon>Chordata</taxon>
        <taxon>Craniata</taxon>
        <taxon>Vertebrata</taxon>
        <taxon>Euteleostomi</taxon>
        <taxon>Actinopterygii</taxon>
        <taxon>Neopterygii</taxon>
        <taxon>Teleostei</taxon>
        <taxon>Anguilliformes</taxon>
        <taxon>Synaphobranchidae</taxon>
        <taxon>Synaphobranchus</taxon>
    </lineage>
</organism>
<accession>A0A9Q1FMU1</accession>
<dbReference type="EMBL" id="JAINUF010000005">
    <property type="protein sequence ID" value="KAJ8361509.1"/>
    <property type="molecule type" value="Genomic_DNA"/>
</dbReference>
<evidence type="ECO:0000313" key="2">
    <source>
        <dbReference type="Proteomes" id="UP001152622"/>
    </source>
</evidence>
<name>A0A9Q1FMU1_SYNKA</name>
<proteinExistence type="predicted"/>
<gene>
    <name evidence="1" type="ORF">SKAU_G00180340</name>
</gene>
<evidence type="ECO:0000313" key="1">
    <source>
        <dbReference type="EMBL" id="KAJ8361509.1"/>
    </source>
</evidence>
<dbReference type="Proteomes" id="UP001152622">
    <property type="component" value="Chromosome 5"/>
</dbReference>
<dbReference type="AlphaFoldDB" id="A0A9Q1FMU1"/>
<reference evidence="1" key="1">
    <citation type="journal article" date="2023" name="Science">
        <title>Genome structures resolve the early diversification of teleost fishes.</title>
        <authorList>
            <person name="Parey E."/>
            <person name="Louis A."/>
            <person name="Montfort J."/>
            <person name="Bouchez O."/>
            <person name="Roques C."/>
            <person name="Iampietro C."/>
            <person name="Lluch J."/>
            <person name="Castinel A."/>
            <person name="Donnadieu C."/>
            <person name="Desvignes T."/>
            <person name="Floi Bucao C."/>
            <person name="Jouanno E."/>
            <person name="Wen M."/>
            <person name="Mejri S."/>
            <person name="Dirks R."/>
            <person name="Jansen H."/>
            <person name="Henkel C."/>
            <person name="Chen W.J."/>
            <person name="Zahm M."/>
            <person name="Cabau C."/>
            <person name="Klopp C."/>
            <person name="Thompson A.W."/>
            <person name="Robinson-Rechavi M."/>
            <person name="Braasch I."/>
            <person name="Lecointre G."/>
            <person name="Bobe J."/>
            <person name="Postlethwait J.H."/>
            <person name="Berthelot C."/>
            <person name="Roest Crollius H."/>
            <person name="Guiguen Y."/>
        </authorList>
    </citation>
    <scope>NUCLEOTIDE SEQUENCE</scope>
    <source>
        <strain evidence="1">WJC10195</strain>
    </source>
</reference>
<protein>
    <submittedName>
        <fullName evidence="1">Uncharacterized protein</fullName>
    </submittedName>
</protein>
<sequence length="377" mass="42038">MINKYSWIQSCREQRQTERPSHQMEMTRSFPGLFTKGRGKRRFPAANLVPAKRLKPLDVAFYLLPKQCEKTPKEQEQIVHMHAGLGRRTAHLDESTTHEELCDALKVLFPKLGAVTGGWLLYKSAGGWGSRKLSLVAPDDTGYTGMILKSVSRGAKILFIAPIHEELSTNPLPLTDEAFSSMPKATCQKCGVAVPLPLLTEHIKSCDVMYVGSDDNLANVDSSEPDDRKSDMQECPVCTKMFPTDFIEVHASSCVERAPYFSAWTSEKALLNMDMALISFYKSPNVEWGRPLNCKLEGDTAIGQGVTRFFFSTCMEKLKSGFCINFANSNVTQLFEGEPGHLVPSASHFLVESDMFLVAGRMSFTAFLFRRHMTNGA</sequence>